<organism evidence="1 2">
    <name type="scientific">Gordonia phthalatica</name>
    <dbReference type="NCBI Taxonomy" id="1136941"/>
    <lineage>
        <taxon>Bacteria</taxon>
        <taxon>Bacillati</taxon>
        <taxon>Actinomycetota</taxon>
        <taxon>Actinomycetes</taxon>
        <taxon>Mycobacteriales</taxon>
        <taxon>Gordoniaceae</taxon>
        <taxon>Gordonia</taxon>
    </lineage>
</organism>
<dbReference type="InterPro" id="IPR029057">
    <property type="entry name" value="PRTase-like"/>
</dbReference>
<dbReference type="EMBL" id="CP011853">
    <property type="protein sequence ID" value="ALG85588.1"/>
    <property type="molecule type" value="Genomic_DNA"/>
</dbReference>
<dbReference type="AlphaFoldDB" id="A0A0N9NJ17"/>
<evidence type="ECO:0000313" key="2">
    <source>
        <dbReference type="Proteomes" id="UP000063789"/>
    </source>
</evidence>
<dbReference type="SUPFAM" id="SSF53271">
    <property type="entry name" value="PRTase-like"/>
    <property type="match status" value="1"/>
</dbReference>
<keyword evidence="2" id="KW-1185">Reference proteome</keyword>
<reference evidence="2" key="1">
    <citation type="submission" date="2015-06" db="EMBL/GenBank/DDBJ databases">
        <title>Complete genome sequence and metabolic analysis of phthalate degradation pathway in Gordonia sp. QH-11.</title>
        <authorList>
            <person name="Jin D."/>
            <person name="Kong X."/>
            <person name="Bai Z."/>
        </authorList>
    </citation>
    <scope>NUCLEOTIDE SEQUENCE [LARGE SCALE GENOMIC DNA]</scope>
    <source>
        <strain evidence="2">QH-11</strain>
    </source>
</reference>
<keyword evidence="1" id="KW-0328">Glycosyltransferase</keyword>
<dbReference type="PATRIC" id="fig|1136941.3.peg.3120"/>
<dbReference type="Proteomes" id="UP000063789">
    <property type="component" value="Chromosome"/>
</dbReference>
<dbReference type="Gene3D" id="3.40.50.2020">
    <property type="match status" value="1"/>
</dbReference>
<reference evidence="1 2" key="2">
    <citation type="journal article" date="2017" name="Int. J. Syst. Evol. Microbiol.">
        <title>Gordonia phthalatica sp. nov., a di-n-butyl phthalate-degrading bacterium isolated from activated sludge.</title>
        <authorList>
            <person name="Jin D."/>
            <person name="Kong X."/>
            <person name="Jia M."/>
            <person name="Yu X."/>
            <person name="Wang X."/>
            <person name="Zhuang X."/>
            <person name="Deng Y."/>
            <person name="Bai Z."/>
        </authorList>
    </citation>
    <scope>NUCLEOTIDE SEQUENCE [LARGE SCALE GENOMIC DNA]</scope>
    <source>
        <strain evidence="1 2">QH-11</strain>
    </source>
</reference>
<protein>
    <submittedName>
        <fullName evidence="1">Phosphoribosyltransferase</fullName>
    </submittedName>
</protein>
<dbReference type="PANTHER" id="PTHR47505">
    <property type="entry name" value="DNA UTILIZATION PROTEIN YHGH"/>
    <property type="match status" value="1"/>
</dbReference>
<gene>
    <name evidence="1" type="ORF">ACH46_15280</name>
</gene>
<dbReference type="STRING" id="1136941.ACH46_15280"/>
<accession>A0A0N9NJ17</accession>
<dbReference type="PANTHER" id="PTHR47505:SF1">
    <property type="entry name" value="DNA UTILIZATION PROTEIN YHGH"/>
    <property type="match status" value="1"/>
</dbReference>
<sequence length="234" mass="24026">MTGDRRGARAVFAALADLVVPLECGGCGRPGIPWCEQCDRRLADVPRPLTPRIDPGVPVWAMARYGGPMASAIVNLKEHRRRDLAPVLGGVLANGLVDLARWEELPAPRRLVLVPAPTRVLAARSRGGDTVTAVAQAAADRLGDGVRVAPVLATAALTRDSAGLGAGARNANLAGAVRLRRPLPPAVVGREGRSGVPVVLVDDVLTTGATAAHAVARLRACGAQVAAVVVLSGA</sequence>
<name>A0A0N9NJ17_9ACTN</name>
<dbReference type="GO" id="GO:0016757">
    <property type="term" value="F:glycosyltransferase activity"/>
    <property type="evidence" value="ECO:0007669"/>
    <property type="project" value="UniProtKB-KW"/>
</dbReference>
<dbReference type="OrthoDB" id="5244859at2"/>
<keyword evidence="1" id="KW-0808">Transferase</keyword>
<dbReference type="RefSeq" id="WP_062393674.1">
    <property type="nucleotide sequence ID" value="NZ_CP011853.1"/>
</dbReference>
<evidence type="ECO:0000313" key="1">
    <source>
        <dbReference type="EMBL" id="ALG85588.1"/>
    </source>
</evidence>
<proteinExistence type="predicted"/>
<dbReference type="KEGG" id="goq:ACH46_15280"/>
<dbReference type="InterPro" id="IPR051910">
    <property type="entry name" value="ComF/GntX_DNA_util-trans"/>
</dbReference>